<dbReference type="PANTHER" id="PTHR15090:SF8">
    <property type="entry name" value="ZZ-TYPE ZINC FINGER-CONTAINING PROTEIN"/>
    <property type="match status" value="1"/>
</dbReference>
<keyword evidence="1" id="KW-0479">Metal-binding</keyword>
<keyword evidence="10" id="KW-1185">Reference proteome</keyword>
<dbReference type="InterPro" id="IPR000270">
    <property type="entry name" value="PB1_dom"/>
</dbReference>
<dbReference type="Proteomes" id="UP000252519">
    <property type="component" value="Unassembled WGS sequence"/>
</dbReference>
<dbReference type="InterPro" id="IPR052260">
    <property type="entry name" value="Autophagy_Rcpt_SigReg"/>
</dbReference>
<sequence length="855" mass="96618">MEPISVKLSYAGAHRRFKIKGNDFESLFADLMTHVAQLAAQGPPFDIAWQDEDGDSILISRPVELGEAIESRKDDLLRLHTIEKTNENSTLKSEKEAEARPKTEEAPPKTEQTPKADTNTNDAIHGNILCDVCDATIIGIRYKCILCVDYDLCQNCERTGVHAQHGMVRIVDPMRTYVPWGARLRYTRQPGGHHHAHRSADPHGVIHRFRMQEKKEQLSEQVAKGMQYLTDIGQVVTSALANFGKIFTVPFDCLGLSYPAILAGIDASYEVQAPGDKKEEKAEDKTQEKAEAKTKGPEEKKDEKDEKSGSGTPRTPRSPPSTPKYGMEDDDCRLKKEKKNESEKRHKFAQPIIMCPKKKFDKLQSAEAAYRNFDNSKPTETAYWKFNNLQSAEAAYRRATAKTSDGAAKTSEHRREQDAEMKKEKRHAPLFGAGVRDSSSSFRVPYSFRMPSDSCDIGEVRGSDLYDEFQRRRNDDRYDDRRSCRFGNGVRFDEQKRTRDGYSDMSGRDRHSWWSPSRDDYWTPPSRRGCGYDDYDPYDSLYGTCKQRNDTFGTEEKVKNKRESRLDEKKPAEMKQKRSADSKEFGTIHERENDVRRRAMKLLDEVSGRKKNPRPAEEGLKAAVEEAARESNGRDTNCRCFVTKLGRSQIRSQTCPSCKEKVRREKCGQSTSQYPHMRGMSDEAVPAADEEQIEKKKEESEPVAKADVKPDVFEPKCKHDSYDHCCSTDSSSDSDSDFEALSYESIPDEIEKEKHTSAIATAPPVEQGTTAPAAEQETAPAAVSEAVPNPAPVGTLYPALSVEARPVEPARVGEDQSIANRLIEMGFSAEEVFRVVRMHGCNFERCIEEILPKEH</sequence>
<reference evidence="9 10" key="1">
    <citation type="submission" date="2014-10" db="EMBL/GenBank/DDBJ databases">
        <title>Draft genome of the hookworm Ancylostoma caninum.</title>
        <authorList>
            <person name="Mitreva M."/>
        </authorList>
    </citation>
    <scope>NUCLEOTIDE SEQUENCE [LARGE SCALE GENOMIC DNA]</scope>
    <source>
        <strain evidence="9 10">Baltimore</strain>
    </source>
</reference>
<dbReference type="PROSITE" id="PS51745">
    <property type="entry name" value="PB1"/>
    <property type="match status" value="1"/>
</dbReference>
<dbReference type="CDD" id="cd02340">
    <property type="entry name" value="ZZ_NBR1_like"/>
    <property type="match status" value="1"/>
</dbReference>
<dbReference type="SMART" id="SM00291">
    <property type="entry name" value="ZnF_ZZ"/>
    <property type="match status" value="1"/>
</dbReference>
<evidence type="ECO:0000259" key="8">
    <source>
        <dbReference type="PROSITE" id="PS51745"/>
    </source>
</evidence>
<dbReference type="PROSITE" id="PS50030">
    <property type="entry name" value="UBA"/>
    <property type="match status" value="1"/>
</dbReference>
<feature type="compositionally biased region" description="Basic and acidic residues" evidence="5">
    <location>
        <begin position="554"/>
        <end position="631"/>
    </location>
</feature>
<feature type="region of interest" description="Disordered" evidence="5">
    <location>
        <begin position="495"/>
        <end position="526"/>
    </location>
</feature>
<dbReference type="AlphaFoldDB" id="A0A368FWD9"/>
<dbReference type="Pfam" id="PF00569">
    <property type="entry name" value="ZZ"/>
    <property type="match status" value="1"/>
</dbReference>
<comment type="caution">
    <text evidence="9">The sequence shown here is derived from an EMBL/GenBank/DDBJ whole genome shotgun (WGS) entry which is preliminary data.</text>
</comment>
<dbReference type="InterPro" id="IPR009060">
    <property type="entry name" value="UBA-like_sf"/>
</dbReference>
<evidence type="ECO:0000259" key="6">
    <source>
        <dbReference type="PROSITE" id="PS50030"/>
    </source>
</evidence>
<feature type="region of interest" description="Disordered" evidence="5">
    <location>
        <begin position="397"/>
        <end position="434"/>
    </location>
</feature>
<evidence type="ECO:0000259" key="7">
    <source>
        <dbReference type="PROSITE" id="PS50135"/>
    </source>
</evidence>
<evidence type="ECO:0000256" key="4">
    <source>
        <dbReference type="PROSITE-ProRule" id="PRU00228"/>
    </source>
</evidence>
<keyword evidence="3" id="KW-0862">Zinc</keyword>
<feature type="compositionally biased region" description="Low complexity" evidence="5">
    <location>
        <begin position="766"/>
        <end position="782"/>
    </location>
</feature>
<dbReference type="PROSITE" id="PS50135">
    <property type="entry name" value="ZF_ZZ_2"/>
    <property type="match status" value="1"/>
</dbReference>
<proteinExistence type="predicted"/>
<dbReference type="CDD" id="cd05992">
    <property type="entry name" value="PB1"/>
    <property type="match status" value="1"/>
</dbReference>
<feature type="domain" description="PB1" evidence="8">
    <location>
        <begin position="3"/>
        <end position="84"/>
    </location>
</feature>
<dbReference type="Gene3D" id="3.10.20.90">
    <property type="entry name" value="Phosphatidylinositol 3-kinase Catalytic Subunit, Chain A, domain 1"/>
    <property type="match status" value="1"/>
</dbReference>
<evidence type="ECO:0000256" key="5">
    <source>
        <dbReference type="SAM" id="MobiDB-lite"/>
    </source>
</evidence>
<name>A0A368FWD9_ANCCA</name>
<dbReference type="EMBL" id="JOJR01000557">
    <property type="protein sequence ID" value="RCN36432.1"/>
    <property type="molecule type" value="Genomic_DNA"/>
</dbReference>
<gene>
    <name evidence="9" type="ORF">ANCCAN_17680</name>
</gene>
<organism evidence="9 10">
    <name type="scientific">Ancylostoma caninum</name>
    <name type="common">Dog hookworm</name>
    <dbReference type="NCBI Taxonomy" id="29170"/>
    <lineage>
        <taxon>Eukaryota</taxon>
        <taxon>Metazoa</taxon>
        <taxon>Ecdysozoa</taxon>
        <taxon>Nematoda</taxon>
        <taxon>Chromadorea</taxon>
        <taxon>Rhabditida</taxon>
        <taxon>Rhabditina</taxon>
        <taxon>Rhabditomorpha</taxon>
        <taxon>Strongyloidea</taxon>
        <taxon>Ancylostomatidae</taxon>
        <taxon>Ancylostomatinae</taxon>
        <taxon>Ancylostoma</taxon>
    </lineage>
</organism>
<dbReference type="SMART" id="SM00666">
    <property type="entry name" value="PB1"/>
    <property type="match status" value="1"/>
</dbReference>
<dbReference type="InterPro" id="IPR053793">
    <property type="entry name" value="PB1-like"/>
</dbReference>
<feature type="compositionally biased region" description="Basic and acidic residues" evidence="5">
    <location>
        <begin position="693"/>
        <end position="723"/>
    </location>
</feature>
<dbReference type="CDD" id="cd14270">
    <property type="entry name" value="UBA"/>
    <property type="match status" value="1"/>
</dbReference>
<dbReference type="InterPro" id="IPR043145">
    <property type="entry name" value="Znf_ZZ_sf"/>
</dbReference>
<feature type="compositionally biased region" description="Basic and acidic residues" evidence="5">
    <location>
        <begin position="275"/>
        <end position="308"/>
    </location>
</feature>
<dbReference type="STRING" id="29170.A0A368FWD9"/>
<feature type="region of interest" description="Disordered" evidence="5">
    <location>
        <begin position="550"/>
        <end position="631"/>
    </location>
</feature>
<evidence type="ECO:0000313" key="9">
    <source>
        <dbReference type="EMBL" id="RCN36432.1"/>
    </source>
</evidence>
<dbReference type="SUPFAM" id="SSF46934">
    <property type="entry name" value="UBA-like"/>
    <property type="match status" value="1"/>
</dbReference>
<feature type="region of interest" description="Disordered" evidence="5">
    <location>
        <begin position="273"/>
        <end position="331"/>
    </location>
</feature>
<dbReference type="PROSITE" id="PS01357">
    <property type="entry name" value="ZF_ZZ_1"/>
    <property type="match status" value="1"/>
</dbReference>
<protein>
    <submittedName>
        <fullName evidence="9">Zinc finger, ZZ type</fullName>
    </submittedName>
</protein>
<dbReference type="OrthoDB" id="2122982at2759"/>
<dbReference type="InterPro" id="IPR000433">
    <property type="entry name" value="Znf_ZZ"/>
</dbReference>
<feature type="region of interest" description="Disordered" evidence="5">
    <location>
        <begin position="84"/>
        <end position="119"/>
    </location>
</feature>
<feature type="compositionally biased region" description="Basic and acidic residues" evidence="5">
    <location>
        <begin position="84"/>
        <end position="114"/>
    </location>
</feature>
<evidence type="ECO:0000256" key="2">
    <source>
        <dbReference type="ARBA" id="ARBA00022771"/>
    </source>
</evidence>
<dbReference type="SUPFAM" id="SSF57850">
    <property type="entry name" value="RING/U-box"/>
    <property type="match status" value="1"/>
</dbReference>
<evidence type="ECO:0000256" key="3">
    <source>
        <dbReference type="ARBA" id="ARBA00022833"/>
    </source>
</evidence>
<dbReference type="Pfam" id="PF00564">
    <property type="entry name" value="PB1"/>
    <property type="match status" value="1"/>
</dbReference>
<dbReference type="SUPFAM" id="SSF54277">
    <property type="entry name" value="CAD &amp; PB1 domains"/>
    <property type="match status" value="1"/>
</dbReference>
<feature type="compositionally biased region" description="Basic and acidic residues" evidence="5">
    <location>
        <begin position="495"/>
        <end position="521"/>
    </location>
</feature>
<dbReference type="Gene3D" id="3.30.60.90">
    <property type="match status" value="1"/>
</dbReference>
<dbReference type="GO" id="GO:0008270">
    <property type="term" value="F:zinc ion binding"/>
    <property type="evidence" value="ECO:0007669"/>
    <property type="project" value="UniProtKB-KW"/>
</dbReference>
<feature type="region of interest" description="Disordered" evidence="5">
    <location>
        <begin position="761"/>
        <end position="787"/>
    </location>
</feature>
<feature type="compositionally biased region" description="Basic and acidic residues" evidence="5">
    <location>
        <begin position="410"/>
        <end position="423"/>
    </location>
</feature>
<feature type="region of interest" description="Disordered" evidence="5">
    <location>
        <begin position="668"/>
        <end position="738"/>
    </location>
</feature>
<dbReference type="PANTHER" id="PTHR15090">
    <property type="entry name" value="SEQUESTOSOME 1-RELATED"/>
    <property type="match status" value="1"/>
</dbReference>
<keyword evidence="2 4" id="KW-0863">Zinc-finger</keyword>
<dbReference type="InterPro" id="IPR015940">
    <property type="entry name" value="UBA"/>
</dbReference>
<evidence type="ECO:0000313" key="10">
    <source>
        <dbReference type="Proteomes" id="UP000252519"/>
    </source>
</evidence>
<accession>A0A368FWD9</accession>
<feature type="domain" description="ZZ-type" evidence="7">
    <location>
        <begin position="125"/>
        <end position="175"/>
    </location>
</feature>
<feature type="domain" description="UBA" evidence="6">
    <location>
        <begin position="813"/>
        <end position="853"/>
    </location>
</feature>
<evidence type="ECO:0000256" key="1">
    <source>
        <dbReference type="ARBA" id="ARBA00022723"/>
    </source>
</evidence>